<reference evidence="2" key="2">
    <citation type="journal article" date="2018" name="Environ. Microbiol.">
        <title>Bloom of a denitrifying methanotroph, 'Candidatus Methylomirabilis limnetica', in a deep stratified lake.</title>
        <authorList>
            <person name="Graf J.S."/>
            <person name="Mayr M.J."/>
            <person name="Marchant H.K."/>
            <person name="Tienken D."/>
            <person name="Hach P.F."/>
            <person name="Brand A."/>
            <person name="Schubert C.J."/>
            <person name="Kuypers M.M."/>
            <person name="Milucka J."/>
        </authorList>
    </citation>
    <scope>NUCLEOTIDE SEQUENCE [LARGE SCALE GENOMIC DNA]</scope>
    <source>
        <strain evidence="2">Zug</strain>
    </source>
</reference>
<organism evidence="1 2">
    <name type="scientific">Candidatus Methylomirabilis limnetica</name>
    <dbReference type="NCBI Taxonomy" id="2033718"/>
    <lineage>
        <taxon>Bacteria</taxon>
        <taxon>Candidatus Methylomirabilota</taxon>
        <taxon>Candidatus Methylomirabilia</taxon>
        <taxon>Candidatus Methylomirabilales</taxon>
        <taxon>Candidatus Methylomirabilaceae</taxon>
        <taxon>Candidatus Methylomirabilis</taxon>
    </lineage>
</organism>
<dbReference type="OrthoDB" id="573821at2"/>
<dbReference type="InterPro" id="IPR010985">
    <property type="entry name" value="Ribbon_hlx_hlx"/>
</dbReference>
<protein>
    <submittedName>
        <fullName evidence="1">CopG family transcriptional regulator</fullName>
    </submittedName>
</protein>
<name>A0A2T4TY83_9BACT</name>
<reference evidence="1 2" key="1">
    <citation type="submission" date="2017-09" db="EMBL/GenBank/DDBJ databases">
        <title>Bloom of a denitrifying methanotroph, Candidatus Methylomirabilis limnetica, in a deep stratified lake.</title>
        <authorList>
            <person name="Graf J.S."/>
            <person name="Marchant H.K."/>
            <person name="Tienken D."/>
            <person name="Hach P.F."/>
            <person name="Brand A."/>
            <person name="Schubert C.J."/>
            <person name="Kuypers M.M."/>
            <person name="Milucka J."/>
        </authorList>
    </citation>
    <scope>NUCLEOTIDE SEQUENCE [LARGE SCALE GENOMIC DNA]</scope>
    <source>
        <strain evidence="1 2">Zug</strain>
    </source>
</reference>
<dbReference type="EMBL" id="NVQC01000018">
    <property type="protein sequence ID" value="PTL36075.1"/>
    <property type="molecule type" value="Genomic_DNA"/>
</dbReference>
<evidence type="ECO:0000313" key="2">
    <source>
        <dbReference type="Proteomes" id="UP000241436"/>
    </source>
</evidence>
<proteinExistence type="predicted"/>
<dbReference type="RefSeq" id="WP_107562057.1">
    <property type="nucleotide sequence ID" value="NZ_NVQC01000018.1"/>
</dbReference>
<dbReference type="GO" id="GO:0006355">
    <property type="term" value="P:regulation of DNA-templated transcription"/>
    <property type="evidence" value="ECO:0007669"/>
    <property type="project" value="InterPro"/>
</dbReference>
<dbReference type="SUPFAM" id="SSF47598">
    <property type="entry name" value="Ribbon-helix-helix"/>
    <property type="match status" value="1"/>
</dbReference>
<dbReference type="Proteomes" id="UP000241436">
    <property type="component" value="Unassembled WGS sequence"/>
</dbReference>
<gene>
    <name evidence="1" type="ORF">CLG94_06355</name>
</gene>
<evidence type="ECO:0000313" key="1">
    <source>
        <dbReference type="EMBL" id="PTL36075.1"/>
    </source>
</evidence>
<sequence>MSEPVKRSTVYFSPDLHRALRIKAAHTQRTVSDLVNDAVRMALREDQEDLAAFVERQAELVMTYEDLLRDLKSHGKI</sequence>
<accession>A0A2T4TY83</accession>
<dbReference type="AlphaFoldDB" id="A0A2T4TY83"/>
<keyword evidence="2" id="KW-1185">Reference proteome</keyword>
<comment type="caution">
    <text evidence="1">The sequence shown here is derived from an EMBL/GenBank/DDBJ whole genome shotgun (WGS) entry which is preliminary data.</text>
</comment>